<feature type="region of interest" description="Disordered" evidence="9">
    <location>
        <begin position="258"/>
        <end position="439"/>
    </location>
</feature>
<dbReference type="GO" id="GO:0016925">
    <property type="term" value="P:protein sumoylation"/>
    <property type="evidence" value="ECO:0007669"/>
    <property type="project" value="TreeGrafter"/>
</dbReference>
<sequence>MPQQHQQHRPAMSSHSQGPSQVFKSSPFFRDIQTLTPPRLCIDPEYQLMVFCGWADGPSNTPVLMEFPHVCEIKVNGRVLEANLRGMKNKPGTVAPANITRLCRLEPADFNKVEFIYANSTKRYYASTHLVKRTSVESIVSEIERGKFLSKEKMLKMIEDRNKDEDIMATSSTLSLKCPLGFQRIKIPCRSSYCQHLQCFDAFTFFNLNEQTPTWTCPVCSRNMLSWEEIVIDGYFKDLLSSTPKSLESITVQADGSWELPSATSQPEQSATPLPKKKDVPQGESVFVIDEDESDNDQEDKAATPPTPAKPAKPTVEIIDLISDSEDDIEPEPPRRDDDGDATMQDAANSLQNMAQATTGAPLSVKTEVFDKPTPTESSVVPPPLPPMEIHSISGSADASRSASSEPSPVAMARMGGQAEIHQTGPISPPVSGAPPVWGSKDDEMFMNVLMYPRKRQFDDSGDNEGHNSMAYEARQRIARLDIHSNASSERGSMSAMPSPDAIRRSTSSPTPVPTFHDLERRGAFENSLGTDEMLRKRREQMMNRSANQAPYYENGAHHSGVSSSGHSSYTPPRYSPQRPMSQGTVSRGARGATMSPPIHHGYSGASPHHHRHSGGRSTNSPGPDYYTSLPRAPSNGVVGSISMAPRSSSIVADRPYSSNIPSGPGFNGPSSGWSSEDYPNGGQDRGNRGWGSEQRSSPFSNNAHLSHGHSNPRRTNDEEPRGNSRSSPSPPGHHSGMGHSKYPSHQQQHSSYHYSHSQPSSHHQRHRSTDDMIAYGRREERREERREGGHHRPSYNIDDDEGRRGGGFGLGSHHHVYSSNLTNQSSIHGGVNQQNGQSAADGSGGSFEDRQRIEGGSSSSAQDDDAPIFLHGLRGARAR</sequence>
<dbReference type="AlphaFoldDB" id="A0A9P6MXP8"/>
<feature type="compositionally biased region" description="Polar residues" evidence="9">
    <location>
        <begin position="346"/>
        <end position="361"/>
    </location>
</feature>
<feature type="region of interest" description="Disordered" evidence="9">
    <location>
        <begin position="484"/>
        <end position="880"/>
    </location>
</feature>
<proteinExistence type="inferred from homology"/>
<keyword evidence="6" id="KW-0833">Ubl conjugation pathway</keyword>
<dbReference type="PANTHER" id="PTHR10782:SF4">
    <property type="entry name" value="TONALLI, ISOFORM E"/>
    <property type="match status" value="1"/>
</dbReference>
<feature type="domain" description="PINIT" evidence="11">
    <location>
        <begin position="1"/>
        <end position="134"/>
    </location>
</feature>
<feature type="compositionally biased region" description="Polar residues" evidence="9">
    <location>
        <begin position="818"/>
        <end position="841"/>
    </location>
</feature>
<keyword evidence="4" id="KW-0479">Metal-binding</keyword>
<keyword evidence="13" id="KW-1185">Reference proteome</keyword>
<evidence type="ECO:0000256" key="5">
    <source>
        <dbReference type="ARBA" id="ARBA00022771"/>
    </source>
</evidence>
<feature type="compositionally biased region" description="Low complexity" evidence="9">
    <location>
        <begin position="558"/>
        <end position="569"/>
    </location>
</feature>
<feature type="region of interest" description="Disordered" evidence="9">
    <location>
        <begin position="1"/>
        <end position="22"/>
    </location>
</feature>
<dbReference type="Gene3D" id="3.30.40.10">
    <property type="entry name" value="Zinc/RING finger domain, C3HC4 (zinc finger)"/>
    <property type="match status" value="1"/>
</dbReference>
<evidence type="ECO:0000259" key="11">
    <source>
        <dbReference type="PROSITE" id="PS51466"/>
    </source>
</evidence>
<dbReference type="PROSITE" id="PS51044">
    <property type="entry name" value="ZF_SP_RING"/>
    <property type="match status" value="1"/>
</dbReference>
<dbReference type="InterPro" id="IPR013083">
    <property type="entry name" value="Znf_RING/FYVE/PHD"/>
</dbReference>
<comment type="similarity">
    <text evidence="2">Belongs to the PIAS family.</text>
</comment>
<feature type="compositionally biased region" description="Low complexity" evidence="9">
    <location>
        <begin position="312"/>
        <end position="322"/>
    </location>
</feature>
<feature type="compositionally biased region" description="Polar residues" evidence="9">
    <location>
        <begin position="694"/>
        <end position="705"/>
    </location>
</feature>
<gene>
    <name evidence="12" type="primary">SIZ1</name>
    <name evidence="12" type="ORF">BGZ80_009214</name>
</gene>
<dbReference type="GO" id="GO:0061665">
    <property type="term" value="F:SUMO ligase activity"/>
    <property type="evidence" value="ECO:0007669"/>
    <property type="project" value="TreeGrafter"/>
</dbReference>
<feature type="compositionally biased region" description="Low complexity" evidence="9">
    <location>
        <begin position="658"/>
        <end position="676"/>
    </location>
</feature>
<dbReference type="GO" id="GO:0008270">
    <property type="term" value="F:zinc ion binding"/>
    <property type="evidence" value="ECO:0007669"/>
    <property type="project" value="UniProtKB-KW"/>
</dbReference>
<dbReference type="EMBL" id="JAAAID010000531">
    <property type="protein sequence ID" value="KAG0016468.1"/>
    <property type="molecule type" value="Genomic_DNA"/>
</dbReference>
<evidence type="ECO:0000256" key="3">
    <source>
        <dbReference type="ARBA" id="ARBA00022679"/>
    </source>
</evidence>
<dbReference type="Pfam" id="PF02891">
    <property type="entry name" value="zf-MIZ"/>
    <property type="match status" value="1"/>
</dbReference>
<evidence type="ECO:0000313" key="12">
    <source>
        <dbReference type="EMBL" id="KAG0016468.1"/>
    </source>
</evidence>
<dbReference type="GO" id="GO:0016874">
    <property type="term" value="F:ligase activity"/>
    <property type="evidence" value="ECO:0007669"/>
    <property type="project" value="UniProtKB-KW"/>
</dbReference>
<evidence type="ECO:0000259" key="10">
    <source>
        <dbReference type="PROSITE" id="PS51044"/>
    </source>
</evidence>
<dbReference type="PROSITE" id="PS51466">
    <property type="entry name" value="PINIT"/>
    <property type="match status" value="1"/>
</dbReference>
<evidence type="ECO:0000256" key="6">
    <source>
        <dbReference type="ARBA" id="ARBA00022786"/>
    </source>
</evidence>
<dbReference type="InterPro" id="IPR038654">
    <property type="entry name" value="PINIT_sf"/>
</dbReference>
<feature type="compositionally biased region" description="Low complexity" evidence="9">
    <location>
        <begin position="725"/>
        <end position="762"/>
    </location>
</feature>
<feature type="compositionally biased region" description="Polar residues" evidence="9">
    <location>
        <begin position="262"/>
        <end position="272"/>
    </location>
</feature>
<organism evidence="12 13">
    <name type="scientific">Entomortierella chlamydospora</name>
    <dbReference type="NCBI Taxonomy" id="101097"/>
    <lineage>
        <taxon>Eukaryota</taxon>
        <taxon>Fungi</taxon>
        <taxon>Fungi incertae sedis</taxon>
        <taxon>Mucoromycota</taxon>
        <taxon>Mortierellomycotina</taxon>
        <taxon>Mortierellomycetes</taxon>
        <taxon>Mortierellales</taxon>
        <taxon>Mortierellaceae</taxon>
        <taxon>Entomortierella</taxon>
    </lineage>
</organism>
<accession>A0A9P6MXP8</accession>
<dbReference type="CDD" id="cd16792">
    <property type="entry name" value="SP-RING_Siz-like"/>
    <property type="match status" value="1"/>
</dbReference>
<feature type="compositionally biased region" description="Acidic residues" evidence="9">
    <location>
        <begin position="289"/>
        <end position="298"/>
    </location>
</feature>
<dbReference type="Proteomes" id="UP000703661">
    <property type="component" value="Unassembled WGS sequence"/>
</dbReference>
<keyword evidence="12" id="KW-0436">Ligase</keyword>
<keyword evidence="5 8" id="KW-0863">Zinc-finger</keyword>
<feature type="compositionally biased region" description="Basic and acidic residues" evidence="9">
    <location>
        <begin position="777"/>
        <end position="788"/>
    </location>
</feature>
<keyword evidence="7" id="KW-0862">Zinc</keyword>
<dbReference type="InterPro" id="IPR004181">
    <property type="entry name" value="Znf_MIZ"/>
</dbReference>
<feature type="domain" description="SP-RING-type" evidence="10">
    <location>
        <begin position="163"/>
        <end position="245"/>
    </location>
</feature>
<evidence type="ECO:0000256" key="8">
    <source>
        <dbReference type="PROSITE-ProRule" id="PRU00452"/>
    </source>
</evidence>
<name>A0A9P6MXP8_9FUNG</name>
<dbReference type="InterPro" id="IPR031141">
    <property type="entry name" value="SIZ1/2_SP-RING"/>
</dbReference>
<evidence type="ECO:0000256" key="7">
    <source>
        <dbReference type="ARBA" id="ARBA00022833"/>
    </source>
</evidence>
<reference evidence="12" key="1">
    <citation type="journal article" date="2020" name="Fungal Divers.">
        <title>Resolving the Mortierellaceae phylogeny through synthesis of multi-gene phylogenetics and phylogenomics.</title>
        <authorList>
            <person name="Vandepol N."/>
            <person name="Liber J."/>
            <person name="Desiro A."/>
            <person name="Na H."/>
            <person name="Kennedy M."/>
            <person name="Barry K."/>
            <person name="Grigoriev I.V."/>
            <person name="Miller A.N."/>
            <person name="O'Donnell K."/>
            <person name="Stajich J.E."/>
            <person name="Bonito G."/>
        </authorList>
    </citation>
    <scope>NUCLEOTIDE SEQUENCE</scope>
    <source>
        <strain evidence="12">NRRL 2769</strain>
    </source>
</reference>
<evidence type="ECO:0000256" key="1">
    <source>
        <dbReference type="ARBA" id="ARBA00004718"/>
    </source>
</evidence>
<evidence type="ECO:0000256" key="9">
    <source>
        <dbReference type="SAM" id="MobiDB-lite"/>
    </source>
</evidence>
<evidence type="ECO:0000313" key="13">
    <source>
        <dbReference type="Proteomes" id="UP000703661"/>
    </source>
</evidence>
<feature type="compositionally biased region" description="Polar residues" evidence="9">
    <location>
        <begin position="13"/>
        <end position="22"/>
    </location>
</feature>
<dbReference type="InterPro" id="IPR023321">
    <property type="entry name" value="PINIT"/>
</dbReference>
<comment type="pathway">
    <text evidence="1">Protein modification; protein sumoylation.</text>
</comment>
<comment type="caution">
    <text evidence="12">The sequence shown here is derived from an EMBL/GenBank/DDBJ whole genome shotgun (WGS) entry which is preliminary data.</text>
</comment>
<feature type="compositionally biased region" description="Low complexity" evidence="9">
    <location>
        <begin position="392"/>
        <end position="408"/>
    </location>
</feature>
<protein>
    <submittedName>
        <fullName evidence="12">SUMO ligase siz1</fullName>
    </submittedName>
</protein>
<evidence type="ECO:0000256" key="4">
    <source>
        <dbReference type="ARBA" id="ARBA00022723"/>
    </source>
</evidence>
<evidence type="ECO:0000256" key="2">
    <source>
        <dbReference type="ARBA" id="ARBA00005383"/>
    </source>
</evidence>
<dbReference type="GO" id="GO:0000785">
    <property type="term" value="C:chromatin"/>
    <property type="evidence" value="ECO:0007669"/>
    <property type="project" value="TreeGrafter"/>
</dbReference>
<dbReference type="Gene3D" id="2.60.120.780">
    <property type="entry name" value="PINIT domain"/>
    <property type="match status" value="1"/>
</dbReference>
<dbReference type="Pfam" id="PF14324">
    <property type="entry name" value="PINIT"/>
    <property type="match status" value="1"/>
</dbReference>
<keyword evidence="3" id="KW-0808">Transferase</keyword>
<dbReference type="PANTHER" id="PTHR10782">
    <property type="entry name" value="ZINC FINGER MIZ DOMAIN-CONTAINING PROTEIN"/>
    <property type="match status" value="1"/>
</dbReference>